<organism evidence="17 18">
    <name type="scientific">Paenibacillus sonchi</name>
    <dbReference type="NCBI Taxonomy" id="373687"/>
    <lineage>
        <taxon>Bacteria</taxon>
        <taxon>Bacillati</taxon>
        <taxon>Bacillota</taxon>
        <taxon>Bacilli</taxon>
        <taxon>Bacillales</taxon>
        <taxon>Paenibacillaceae</taxon>
        <taxon>Paenibacillus</taxon>
        <taxon>Paenibacillus sonchi group</taxon>
    </lineage>
</organism>
<evidence type="ECO:0000256" key="1">
    <source>
        <dbReference type="ARBA" id="ARBA00000085"/>
    </source>
</evidence>
<dbReference type="Gene3D" id="6.10.340.10">
    <property type="match status" value="1"/>
</dbReference>
<protein>
    <recommendedName>
        <fullName evidence="3">histidine kinase</fullName>
        <ecNumber evidence="3">2.7.13.3</ecNumber>
    </recommendedName>
</protein>
<keyword evidence="12" id="KW-0902">Two-component regulatory system</keyword>
<reference evidence="17 18" key="1">
    <citation type="submission" date="2021-01" db="EMBL/GenBank/DDBJ databases">
        <title>Whole genome sequence of Paenibacillus sonchi LMG 24727 for comparative genomics.</title>
        <authorList>
            <person name="Lee G."/>
            <person name="Kim M.-J."/>
            <person name="Lim K."/>
            <person name="Shin J.-H."/>
        </authorList>
    </citation>
    <scope>NUCLEOTIDE SEQUENCE [LARGE SCALE GENOMIC DNA]</scope>
    <source>
        <strain evidence="17 18">LMG 24727</strain>
    </source>
</reference>
<sequence length="359" mass="40594">MKNRRQVRMSGTHNMRIRLILFIYISIVFGIGVSAIVPRTTIYFLDLVIVILSFAIPSFCVFFLLTRNIIRYVFKLTAGLEIIAQGNLNYRIMELRKDELGGIASNINSMAEKLETQINRERQLEQAKLELITGVSHDLRTPLTSIIGYLDLLKGKAYLDQDEHDRFIGNTYNKALQIKLLIDDLFEYTRLTAHELQLQTTTVDLGEMLRQLLVEMEPIAKENQVHLEANLPTTPLLTEIDPDMIKRAIDNLLINALKFSLKPGVIQVSLRLQKDTALICVENDGDPITEEQQRQLFERFYKAGHSQSLDHIPAGAGLGLSIARSIANLHHGELECEHSGGHFTFQLALLQGAIPPNMP</sequence>
<dbReference type="Gene3D" id="1.10.287.130">
    <property type="match status" value="1"/>
</dbReference>
<evidence type="ECO:0000313" key="17">
    <source>
        <dbReference type="EMBL" id="QQZ59675.1"/>
    </source>
</evidence>
<keyword evidence="18" id="KW-1185">Reference proteome</keyword>
<dbReference type="KEGG" id="pson:JI735_24115"/>
<evidence type="ECO:0000259" key="16">
    <source>
        <dbReference type="PROSITE" id="PS50885"/>
    </source>
</evidence>
<keyword evidence="6" id="KW-0808">Transferase</keyword>
<feature type="transmembrane region" description="Helical" evidence="14">
    <location>
        <begin position="20"/>
        <end position="37"/>
    </location>
</feature>
<dbReference type="PANTHER" id="PTHR45528">
    <property type="entry name" value="SENSOR HISTIDINE KINASE CPXA"/>
    <property type="match status" value="1"/>
</dbReference>
<dbReference type="SMART" id="SM00304">
    <property type="entry name" value="HAMP"/>
    <property type="match status" value="1"/>
</dbReference>
<feature type="domain" description="Histidine kinase" evidence="15">
    <location>
        <begin position="134"/>
        <end position="353"/>
    </location>
</feature>
<dbReference type="EC" id="2.7.13.3" evidence="3"/>
<dbReference type="CDD" id="cd06225">
    <property type="entry name" value="HAMP"/>
    <property type="match status" value="1"/>
</dbReference>
<accession>A0A974P9D0</accession>
<keyword evidence="13 14" id="KW-0472">Membrane</keyword>
<dbReference type="SUPFAM" id="SSF55874">
    <property type="entry name" value="ATPase domain of HSP90 chaperone/DNA topoisomerase II/histidine kinase"/>
    <property type="match status" value="1"/>
</dbReference>
<dbReference type="PROSITE" id="PS50885">
    <property type="entry name" value="HAMP"/>
    <property type="match status" value="1"/>
</dbReference>
<dbReference type="PRINTS" id="PR00344">
    <property type="entry name" value="BCTRLSENSOR"/>
</dbReference>
<dbReference type="Pfam" id="PF00672">
    <property type="entry name" value="HAMP"/>
    <property type="match status" value="1"/>
</dbReference>
<evidence type="ECO:0000256" key="14">
    <source>
        <dbReference type="SAM" id="Phobius"/>
    </source>
</evidence>
<evidence type="ECO:0000256" key="11">
    <source>
        <dbReference type="ARBA" id="ARBA00022989"/>
    </source>
</evidence>
<dbReference type="SUPFAM" id="SSF158472">
    <property type="entry name" value="HAMP domain-like"/>
    <property type="match status" value="1"/>
</dbReference>
<evidence type="ECO:0000256" key="12">
    <source>
        <dbReference type="ARBA" id="ARBA00023012"/>
    </source>
</evidence>
<dbReference type="SMART" id="SM00388">
    <property type="entry name" value="HisKA"/>
    <property type="match status" value="1"/>
</dbReference>
<evidence type="ECO:0000256" key="6">
    <source>
        <dbReference type="ARBA" id="ARBA00022679"/>
    </source>
</evidence>
<evidence type="ECO:0000256" key="13">
    <source>
        <dbReference type="ARBA" id="ARBA00023136"/>
    </source>
</evidence>
<keyword evidence="8" id="KW-0547">Nucleotide-binding</keyword>
<keyword evidence="11 14" id="KW-1133">Transmembrane helix</keyword>
<dbReference type="GO" id="GO:0000155">
    <property type="term" value="F:phosphorelay sensor kinase activity"/>
    <property type="evidence" value="ECO:0007669"/>
    <property type="project" value="InterPro"/>
</dbReference>
<evidence type="ECO:0000256" key="9">
    <source>
        <dbReference type="ARBA" id="ARBA00022777"/>
    </source>
</evidence>
<proteinExistence type="predicted"/>
<dbReference type="Proteomes" id="UP000595841">
    <property type="component" value="Chromosome"/>
</dbReference>
<dbReference type="InterPro" id="IPR005467">
    <property type="entry name" value="His_kinase_dom"/>
</dbReference>
<gene>
    <name evidence="17" type="ORF">JI735_24115</name>
</gene>
<evidence type="ECO:0000256" key="4">
    <source>
        <dbReference type="ARBA" id="ARBA00022475"/>
    </source>
</evidence>
<dbReference type="Gene3D" id="3.30.565.10">
    <property type="entry name" value="Histidine kinase-like ATPase, C-terminal domain"/>
    <property type="match status" value="1"/>
</dbReference>
<dbReference type="CDD" id="cd00082">
    <property type="entry name" value="HisKA"/>
    <property type="match status" value="1"/>
</dbReference>
<dbReference type="GO" id="GO:0005886">
    <property type="term" value="C:plasma membrane"/>
    <property type="evidence" value="ECO:0007669"/>
    <property type="project" value="UniProtKB-SubCell"/>
</dbReference>
<dbReference type="SMART" id="SM00387">
    <property type="entry name" value="HATPase_c"/>
    <property type="match status" value="1"/>
</dbReference>
<keyword evidence="7 14" id="KW-0812">Transmembrane</keyword>
<keyword evidence="4" id="KW-1003">Cell membrane</keyword>
<dbReference type="InterPro" id="IPR003594">
    <property type="entry name" value="HATPase_dom"/>
</dbReference>
<evidence type="ECO:0000256" key="5">
    <source>
        <dbReference type="ARBA" id="ARBA00022553"/>
    </source>
</evidence>
<dbReference type="GO" id="GO:0005524">
    <property type="term" value="F:ATP binding"/>
    <property type="evidence" value="ECO:0007669"/>
    <property type="project" value="UniProtKB-KW"/>
</dbReference>
<dbReference type="EMBL" id="CP068595">
    <property type="protein sequence ID" value="QQZ59675.1"/>
    <property type="molecule type" value="Genomic_DNA"/>
</dbReference>
<dbReference type="InterPro" id="IPR050398">
    <property type="entry name" value="HssS/ArlS-like"/>
</dbReference>
<dbReference type="Pfam" id="PF02518">
    <property type="entry name" value="HATPase_c"/>
    <property type="match status" value="1"/>
</dbReference>
<feature type="transmembrane region" description="Helical" evidence="14">
    <location>
        <begin position="43"/>
        <end position="65"/>
    </location>
</feature>
<evidence type="ECO:0000256" key="3">
    <source>
        <dbReference type="ARBA" id="ARBA00012438"/>
    </source>
</evidence>
<comment type="subcellular location">
    <subcellularLocation>
        <location evidence="2">Cell membrane</location>
        <topology evidence="2">Multi-pass membrane protein</topology>
    </subcellularLocation>
</comment>
<evidence type="ECO:0000256" key="2">
    <source>
        <dbReference type="ARBA" id="ARBA00004651"/>
    </source>
</evidence>
<dbReference type="InterPro" id="IPR003660">
    <property type="entry name" value="HAMP_dom"/>
</dbReference>
<dbReference type="FunFam" id="1.10.287.130:FF:000008">
    <property type="entry name" value="Two-component sensor histidine kinase"/>
    <property type="match status" value="1"/>
</dbReference>
<dbReference type="AlphaFoldDB" id="A0A974P9D0"/>
<dbReference type="PANTHER" id="PTHR45528:SF8">
    <property type="entry name" value="HISTIDINE KINASE"/>
    <property type="match status" value="1"/>
</dbReference>
<dbReference type="PROSITE" id="PS50109">
    <property type="entry name" value="HIS_KIN"/>
    <property type="match status" value="1"/>
</dbReference>
<dbReference type="InterPro" id="IPR003661">
    <property type="entry name" value="HisK_dim/P_dom"/>
</dbReference>
<evidence type="ECO:0000256" key="8">
    <source>
        <dbReference type="ARBA" id="ARBA00022741"/>
    </source>
</evidence>
<comment type="catalytic activity">
    <reaction evidence="1">
        <text>ATP + protein L-histidine = ADP + protein N-phospho-L-histidine.</text>
        <dbReference type="EC" id="2.7.13.3"/>
    </reaction>
</comment>
<dbReference type="InterPro" id="IPR036890">
    <property type="entry name" value="HATPase_C_sf"/>
</dbReference>
<dbReference type="InterPro" id="IPR036097">
    <property type="entry name" value="HisK_dim/P_sf"/>
</dbReference>
<evidence type="ECO:0000256" key="10">
    <source>
        <dbReference type="ARBA" id="ARBA00022840"/>
    </source>
</evidence>
<evidence type="ECO:0000259" key="15">
    <source>
        <dbReference type="PROSITE" id="PS50109"/>
    </source>
</evidence>
<feature type="domain" description="HAMP" evidence="16">
    <location>
        <begin position="67"/>
        <end position="119"/>
    </location>
</feature>
<keyword evidence="9 17" id="KW-0418">Kinase</keyword>
<evidence type="ECO:0000313" key="18">
    <source>
        <dbReference type="Proteomes" id="UP000595841"/>
    </source>
</evidence>
<name>A0A974P9D0_9BACL</name>
<keyword evidence="5" id="KW-0597">Phosphoprotein</keyword>
<keyword evidence="10" id="KW-0067">ATP-binding</keyword>
<dbReference type="InterPro" id="IPR004358">
    <property type="entry name" value="Sig_transdc_His_kin-like_C"/>
</dbReference>
<dbReference type="Pfam" id="PF00512">
    <property type="entry name" value="HisKA"/>
    <property type="match status" value="1"/>
</dbReference>
<dbReference type="SUPFAM" id="SSF47384">
    <property type="entry name" value="Homodimeric domain of signal transducing histidine kinase"/>
    <property type="match status" value="1"/>
</dbReference>
<evidence type="ECO:0000256" key="7">
    <source>
        <dbReference type="ARBA" id="ARBA00022692"/>
    </source>
</evidence>